<dbReference type="PANTHER" id="PTHR43162">
    <property type="match status" value="1"/>
</dbReference>
<dbReference type="InterPro" id="IPR051604">
    <property type="entry name" value="Ergot_Alk_Oxidoreductase"/>
</dbReference>
<dbReference type="InterPro" id="IPR008030">
    <property type="entry name" value="NmrA-like"/>
</dbReference>
<dbReference type="EMBL" id="BSTX01000002">
    <property type="protein sequence ID" value="GLZ78499.1"/>
    <property type="molecule type" value="Genomic_DNA"/>
</dbReference>
<comment type="caution">
    <text evidence="2">The sequence shown here is derived from an EMBL/GenBank/DDBJ whole genome shotgun (WGS) entry which is preliminary data.</text>
</comment>
<reference evidence="2" key="1">
    <citation type="submission" date="2023-03" db="EMBL/GenBank/DDBJ databases">
        <title>Actinorhabdospora filicis NBRC 111898.</title>
        <authorList>
            <person name="Ichikawa N."/>
            <person name="Sato H."/>
            <person name="Tonouchi N."/>
        </authorList>
    </citation>
    <scope>NUCLEOTIDE SEQUENCE</scope>
    <source>
        <strain evidence="2">NBRC 111898</strain>
    </source>
</reference>
<dbReference type="Pfam" id="PF05368">
    <property type="entry name" value="NmrA"/>
    <property type="match status" value="1"/>
</dbReference>
<dbReference type="InterPro" id="IPR036291">
    <property type="entry name" value="NAD(P)-bd_dom_sf"/>
</dbReference>
<dbReference type="Proteomes" id="UP001165079">
    <property type="component" value="Unassembled WGS sequence"/>
</dbReference>
<accession>A0A9W6W9D5</accession>
<evidence type="ECO:0000313" key="3">
    <source>
        <dbReference type="Proteomes" id="UP001165079"/>
    </source>
</evidence>
<name>A0A9W6W9D5_9ACTN</name>
<evidence type="ECO:0000259" key="1">
    <source>
        <dbReference type="Pfam" id="PF05368"/>
    </source>
</evidence>
<gene>
    <name evidence="2" type="ORF">Afil01_33060</name>
</gene>
<dbReference type="Gene3D" id="3.40.50.720">
    <property type="entry name" value="NAD(P)-binding Rossmann-like Domain"/>
    <property type="match status" value="1"/>
</dbReference>
<evidence type="ECO:0000313" key="2">
    <source>
        <dbReference type="EMBL" id="GLZ78499.1"/>
    </source>
</evidence>
<keyword evidence="3" id="KW-1185">Reference proteome</keyword>
<sequence>MTILVTGATGNTGRHVVSELLKRGRSVRALTRDPAKAVVPAGAEVVGGDHNAPSTLDAALDGVTGLHITVTKGVAESGPALVRRAVAAGVERITILWGGYVGPAEQAVAESGVEWTRLEPEEFMSNALDWRADIAGGVVRAPFASVRSAVVHEGDIGEIAAVALTEDGHDGLAYSINGPEPLTAPERAAILAGALGRELRYVETTRQDALDRLLAQGVSQADADYVVGWHESPPVSAYTPNDIIATVLGRAPRTFAQWAAENAGRF</sequence>
<feature type="domain" description="NmrA-like" evidence="1">
    <location>
        <begin position="2"/>
        <end position="93"/>
    </location>
</feature>
<dbReference type="AlphaFoldDB" id="A0A9W6W9D5"/>
<proteinExistence type="predicted"/>
<dbReference type="RefSeq" id="WP_285663652.1">
    <property type="nucleotide sequence ID" value="NZ_BSTX01000002.1"/>
</dbReference>
<dbReference type="PANTHER" id="PTHR43162:SF1">
    <property type="entry name" value="PRESTALK A DIFFERENTIATION PROTEIN A"/>
    <property type="match status" value="1"/>
</dbReference>
<protein>
    <submittedName>
        <fullName evidence="2">Nucleotide-diphosphate-sugar epimerase</fullName>
    </submittedName>
</protein>
<organism evidence="2 3">
    <name type="scientific">Actinorhabdospora filicis</name>
    <dbReference type="NCBI Taxonomy" id="1785913"/>
    <lineage>
        <taxon>Bacteria</taxon>
        <taxon>Bacillati</taxon>
        <taxon>Actinomycetota</taxon>
        <taxon>Actinomycetes</taxon>
        <taxon>Micromonosporales</taxon>
        <taxon>Micromonosporaceae</taxon>
        <taxon>Actinorhabdospora</taxon>
    </lineage>
</organism>
<dbReference type="SUPFAM" id="SSF51735">
    <property type="entry name" value="NAD(P)-binding Rossmann-fold domains"/>
    <property type="match status" value="1"/>
</dbReference>
<dbReference type="Gene3D" id="3.90.25.10">
    <property type="entry name" value="UDP-galactose 4-epimerase, domain 1"/>
    <property type="match status" value="1"/>
</dbReference>